<feature type="coiled-coil region" evidence="5">
    <location>
        <begin position="61"/>
        <end position="99"/>
    </location>
</feature>
<protein>
    <recommendedName>
        <fullName evidence="3">GrpE protein homolog</fullName>
    </recommendedName>
</protein>
<dbReference type="Pfam" id="PF01025">
    <property type="entry name" value="GrpE"/>
    <property type="match status" value="1"/>
</dbReference>
<comment type="function">
    <text evidence="3">Essential component of the PAM complex, a complex required for the translocation of transit peptide-containing proteins from the inner membrane into the mitochondrial matrix in an ATP-dependent manner.</text>
</comment>
<dbReference type="PANTHER" id="PTHR21237">
    <property type="entry name" value="GRPE PROTEIN"/>
    <property type="match status" value="1"/>
</dbReference>
<dbReference type="HAMAP" id="MF_01151">
    <property type="entry name" value="GrpE"/>
    <property type="match status" value="1"/>
</dbReference>
<dbReference type="GO" id="GO:0001405">
    <property type="term" value="C:PAM complex, Tim23 associated import motor"/>
    <property type="evidence" value="ECO:0007669"/>
    <property type="project" value="TreeGrafter"/>
</dbReference>
<dbReference type="GO" id="GO:0006457">
    <property type="term" value="P:protein folding"/>
    <property type="evidence" value="ECO:0007669"/>
    <property type="project" value="InterPro"/>
</dbReference>
<dbReference type="GO" id="GO:0051082">
    <property type="term" value="F:unfolded protein binding"/>
    <property type="evidence" value="ECO:0007669"/>
    <property type="project" value="TreeGrafter"/>
</dbReference>
<dbReference type="GO" id="GO:0000774">
    <property type="term" value="F:adenyl-nucleotide exchange factor activity"/>
    <property type="evidence" value="ECO:0007669"/>
    <property type="project" value="InterPro"/>
</dbReference>
<keyword evidence="2 3" id="KW-0143">Chaperone</keyword>
<dbReference type="GO" id="GO:0030150">
    <property type="term" value="P:protein import into mitochondrial matrix"/>
    <property type="evidence" value="ECO:0007669"/>
    <property type="project" value="TreeGrafter"/>
</dbReference>
<dbReference type="InterPro" id="IPR009012">
    <property type="entry name" value="GrpE_head"/>
</dbReference>
<dbReference type="PANTHER" id="PTHR21237:SF23">
    <property type="entry name" value="GRPE PROTEIN HOMOLOG, MITOCHONDRIAL"/>
    <property type="match status" value="1"/>
</dbReference>
<dbReference type="AlphaFoldDB" id="A0A3S5A124"/>
<dbReference type="InterPro" id="IPR000740">
    <property type="entry name" value="GrpE"/>
</dbReference>
<dbReference type="InterPro" id="IPR013805">
    <property type="entry name" value="GrpE_CC"/>
</dbReference>
<dbReference type="GO" id="GO:0042803">
    <property type="term" value="F:protein homodimerization activity"/>
    <property type="evidence" value="ECO:0007669"/>
    <property type="project" value="InterPro"/>
</dbReference>
<dbReference type="EMBL" id="CAAALY010069791">
    <property type="protein sequence ID" value="VEL24809.1"/>
    <property type="molecule type" value="Genomic_DNA"/>
</dbReference>
<dbReference type="Gene3D" id="3.90.20.20">
    <property type="match status" value="1"/>
</dbReference>
<evidence type="ECO:0000313" key="6">
    <source>
        <dbReference type="EMBL" id="VEL24809.1"/>
    </source>
</evidence>
<gene>
    <name evidence="6" type="ORF">PXEA_LOCUS18249</name>
</gene>
<reference evidence="6" key="1">
    <citation type="submission" date="2018-11" db="EMBL/GenBank/DDBJ databases">
        <authorList>
            <consortium name="Pathogen Informatics"/>
        </authorList>
    </citation>
    <scope>NUCLEOTIDE SEQUENCE</scope>
</reference>
<comment type="subcellular location">
    <subcellularLocation>
        <location evidence="3">Mitochondrion matrix</location>
    </subcellularLocation>
</comment>
<keyword evidence="3" id="KW-0496">Mitochondrion</keyword>
<evidence type="ECO:0000313" key="7">
    <source>
        <dbReference type="Proteomes" id="UP000784294"/>
    </source>
</evidence>
<dbReference type="PROSITE" id="PS01071">
    <property type="entry name" value="GRPE"/>
    <property type="match status" value="1"/>
</dbReference>
<keyword evidence="7" id="KW-1185">Reference proteome</keyword>
<comment type="caution">
    <text evidence="6">The sequence shown here is derived from an EMBL/GenBank/DDBJ whole genome shotgun (WGS) entry which is preliminary data.</text>
</comment>
<dbReference type="Gene3D" id="2.30.22.10">
    <property type="entry name" value="Head domain of nucleotide exchange factor GrpE"/>
    <property type="match status" value="1"/>
</dbReference>
<proteinExistence type="inferred from homology"/>
<keyword evidence="5" id="KW-0175">Coiled coil</keyword>
<evidence type="ECO:0000256" key="3">
    <source>
        <dbReference type="RuleBase" id="RU000640"/>
    </source>
</evidence>
<sequence length="223" mass="25233">MFSSLPFRHLPVRLPTTTLWYCLIVNFIYSRITRCYAESKTTHEVVDEGSSEAPSSNNSELKDLAHNYAILQKNFTELEDKYKRALAETENTRKRLTRQTDEARIFGIQSFCKNLLEVSDILSKAVDAAPKEELDATKNPSFYNLYQGLSLTRDQMNKVFERHGVTPIHPIEGDKFDPNVHEALFKTPLKKGSAVNTISTLTKVGYALHGRVLRPAIVGVFAP</sequence>
<dbReference type="CDD" id="cd00446">
    <property type="entry name" value="GrpE"/>
    <property type="match status" value="1"/>
</dbReference>
<evidence type="ECO:0000256" key="4">
    <source>
        <dbReference type="RuleBase" id="RU004478"/>
    </source>
</evidence>
<evidence type="ECO:0000256" key="5">
    <source>
        <dbReference type="SAM" id="Coils"/>
    </source>
</evidence>
<dbReference type="GO" id="GO:0051087">
    <property type="term" value="F:protein-folding chaperone binding"/>
    <property type="evidence" value="ECO:0007669"/>
    <property type="project" value="InterPro"/>
</dbReference>
<dbReference type="SUPFAM" id="SSF51064">
    <property type="entry name" value="Head domain of nucleotide exchange factor GrpE"/>
    <property type="match status" value="1"/>
</dbReference>
<dbReference type="OrthoDB" id="201635at2759"/>
<dbReference type="Proteomes" id="UP000784294">
    <property type="component" value="Unassembled WGS sequence"/>
</dbReference>
<accession>A0A3S5A124</accession>
<organism evidence="6 7">
    <name type="scientific">Protopolystoma xenopodis</name>
    <dbReference type="NCBI Taxonomy" id="117903"/>
    <lineage>
        <taxon>Eukaryota</taxon>
        <taxon>Metazoa</taxon>
        <taxon>Spiralia</taxon>
        <taxon>Lophotrochozoa</taxon>
        <taxon>Platyhelminthes</taxon>
        <taxon>Monogenea</taxon>
        <taxon>Polyopisthocotylea</taxon>
        <taxon>Polystomatidea</taxon>
        <taxon>Polystomatidae</taxon>
        <taxon>Protopolystoma</taxon>
    </lineage>
</organism>
<name>A0A3S5A124_9PLAT</name>
<dbReference type="PRINTS" id="PR00773">
    <property type="entry name" value="GRPEPROTEIN"/>
</dbReference>
<dbReference type="SUPFAM" id="SSF58014">
    <property type="entry name" value="Coiled-coil domain of nucleotide exchange factor GrpE"/>
    <property type="match status" value="1"/>
</dbReference>
<evidence type="ECO:0000256" key="1">
    <source>
        <dbReference type="ARBA" id="ARBA00009054"/>
    </source>
</evidence>
<comment type="similarity">
    <text evidence="1 4">Belongs to the GrpE family.</text>
</comment>
<evidence type="ECO:0000256" key="2">
    <source>
        <dbReference type="ARBA" id="ARBA00023186"/>
    </source>
</evidence>